<accession>A0A418WIE1</accession>
<dbReference type="Pfam" id="PF12631">
    <property type="entry name" value="MnmE_helical"/>
    <property type="match status" value="1"/>
</dbReference>
<dbReference type="FunFam" id="3.30.1360.120:FF:000007">
    <property type="entry name" value="tRNA modification GTPase GTPBP3, mitochondrial"/>
    <property type="match status" value="1"/>
</dbReference>
<comment type="subcellular location">
    <subcellularLocation>
        <location evidence="7">Cytoplasm</location>
    </subcellularLocation>
</comment>
<dbReference type="AlphaFoldDB" id="A0A418WIE1"/>
<feature type="binding site" evidence="7">
    <location>
        <begin position="269"/>
        <end position="272"/>
    </location>
    <ligand>
        <name>GTP</name>
        <dbReference type="ChEBI" id="CHEBI:37565"/>
    </ligand>
</feature>
<dbReference type="GO" id="GO:0005525">
    <property type="term" value="F:GTP binding"/>
    <property type="evidence" value="ECO:0007669"/>
    <property type="project" value="UniProtKB-UniRule"/>
</dbReference>
<name>A0A418WIE1_9PROT</name>
<dbReference type="CDD" id="cd14858">
    <property type="entry name" value="TrmE_N"/>
    <property type="match status" value="1"/>
</dbReference>
<feature type="binding site" evidence="7">
    <location>
        <position position="246"/>
    </location>
    <ligand>
        <name>K(+)</name>
        <dbReference type="ChEBI" id="CHEBI:29103"/>
    </ligand>
</feature>
<dbReference type="InterPro" id="IPR004520">
    <property type="entry name" value="GTPase_MnmE"/>
</dbReference>
<comment type="caution">
    <text evidence="7">Lacks conserved residue(s) required for the propagation of feature annotation.</text>
</comment>
<dbReference type="GO" id="GO:0030488">
    <property type="term" value="P:tRNA methylation"/>
    <property type="evidence" value="ECO:0007669"/>
    <property type="project" value="TreeGrafter"/>
</dbReference>
<dbReference type="EC" id="3.6.-.-" evidence="7"/>
<feature type="domain" description="TrmE-type G" evidence="9">
    <location>
        <begin position="215"/>
        <end position="354"/>
    </location>
</feature>
<evidence type="ECO:0000256" key="8">
    <source>
        <dbReference type="RuleBase" id="RU003313"/>
    </source>
</evidence>
<dbReference type="Gene3D" id="3.40.50.300">
    <property type="entry name" value="P-loop containing nucleotide triphosphate hydrolases"/>
    <property type="match status" value="1"/>
</dbReference>
<protein>
    <recommendedName>
        <fullName evidence="7">tRNA modification GTPase MnmE</fullName>
        <ecNumber evidence="7">3.6.-.-</ecNumber>
    </recommendedName>
</protein>
<feature type="binding site" evidence="7">
    <location>
        <position position="429"/>
    </location>
    <ligand>
        <name>(6S)-5-formyl-5,6,7,8-tetrahydrofolate</name>
        <dbReference type="ChEBI" id="CHEBI:57457"/>
    </ligand>
</feature>
<keyword evidence="7" id="KW-0963">Cytoplasm</keyword>
<dbReference type="Pfam" id="PF01926">
    <property type="entry name" value="MMR_HSR1"/>
    <property type="match status" value="1"/>
</dbReference>
<evidence type="ECO:0000313" key="10">
    <source>
        <dbReference type="EMBL" id="RJF89649.1"/>
    </source>
</evidence>
<dbReference type="CDD" id="cd04164">
    <property type="entry name" value="trmE"/>
    <property type="match status" value="1"/>
</dbReference>
<feature type="binding site" evidence="7">
    <location>
        <position position="22"/>
    </location>
    <ligand>
        <name>(6S)-5-formyl-5,6,7,8-tetrahydrofolate</name>
        <dbReference type="ChEBI" id="CHEBI:57457"/>
    </ligand>
</feature>
<comment type="subunit">
    <text evidence="7">Homodimer. Heterotetramer of two MnmE and two MnmG subunits.</text>
</comment>
<dbReference type="GO" id="GO:0046872">
    <property type="term" value="F:metal ion binding"/>
    <property type="evidence" value="ECO:0007669"/>
    <property type="project" value="UniProtKB-KW"/>
</dbReference>
<feature type="binding site" evidence="7">
    <location>
        <begin position="320"/>
        <end position="323"/>
    </location>
    <ligand>
        <name>GTP</name>
        <dbReference type="ChEBI" id="CHEBI:37565"/>
    </ligand>
</feature>
<dbReference type="InterPro" id="IPR027266">
    <property type="entry name" value="TrmE/GcvT-like"/>
</dbReference>
<keyword evidence="4 7" id="KW-0378">Hydrolase</keyword>
<gene>
    <name evidence="7 10" type="primary">mnmE</name>
    <name evidence="7" type="synonym">trmE</name>
    <name evidence="10" type="ORF">D3874_23960</name>
</gene>
<dbReference type="InterPro" id="IPR025867">
    <property type="entry name" value="MnmE_helical"/>
</dbReference>
<keyword evidence="7" id="KW-0460">Magnesium</keyword>
<comment type="function">
    <text evidence="7">Exhibits a very high intrinsic GTPase hydrolysis rate. Involved in the addition of a carboxymethylaminomethyl (cmnm) group at the wobble position (U34) of certain tRNAs, forming tRNA-cmnm(5)s(2)U34.</text>
</comment>
<dbReference type="Gene3D" id="3.30.1360.120">
    <property type="entry name" value="Probable tRNA modification gtpase trme, domain 1"/>
    <property type="match status" value="1"/>
</dbReference>
<evidence type="ECO:0000313" key="11">
    <source>
        <dbReference type="Proteomes" id="UP000284605"/>
    </source>
</evidence>
<sequence length="429" mass="45141">MAGDTIFAVASGRGRAGIAVLRLSGPQAGPALETLAGRRPTARTAHLTALRDPDDGETIDRGLVLWFPGPASFTGEDVVELHVHGGRAILQRLSGVLLALGLRPAEAGEFTRRAFEAGKLDLSQAEAIADLVDAETQAQRRQALRQLDGALGQLYEGWRDRLKVLLARLEALIDFPDEGLDEAIEGEVIAGARVLLAEIGAHLADGGKGERLRDGFEIAIAGAPNVGKSSLLNRLANSDVAIVSDIPGTTRDTIEVALDLGGYRVLLIDTAGLRETQDPVEREGVRRARARAQAADLRLQVFAPGEAPPPADTGTILVMNKADLGAAPDGAMPVSALTGAGIEQLLAQITARVAAQLEPGETPALTRARHRLAVEAAADALGRALASDLPPELRAEDLRLGLRALGRIVGTVDVEDLLDVIFLEFCIGK</sequence>
<keyword evidence="2 7" id="KW-0819">tRNA processing</keyword>
<dbReference type="GO" id="GO:0002098">
    <property type="term" value="P:tRNA wobble uridine modification"/>
    <property type="evidence" value="ECO:0007669"/>
    <property type="project" value="TreeGrafter"/>
</dbReference>
<dbReference type="InterPro" id="IPR027368">
    <property type="entry name" value="MnmE_dom2"/>
</dbReference>
<reference evidence="10 11" key="1">
    <citation type="submission" date="2018-09" db="EMBL/GenBank/DDBJ databases">
        <authorList>
            <person name="Zhu H."/>
        </authorList>
    </citation>
    <scope>NUCLEOTIDE SEQUENCE [LARGE SCALE GENOMIC DNA]</scope>
    <source>
        <strain evidence="10 11">K1W22B-8</strain>
    </source>
</reference>
<feature type="binding site" evidence="7">
    <location>
        <position position="119"/>
    </location>
    <ligand>
        <name>(6S)-5-formyl-5,6,7,8-tetrahydrofolate</name>
        <dbReference type="ChEBI" id="CHEBI:57457"/>
    </ligand>
</feature>
<dbReference type="HAMAP" id="MF_00379">
    <property type="entry name" value="GTPase_MnmE"/>
    <property type="match status" value="1"/>
</dbReference>
<evidence type="ECO:0000256" key="5">
    <source>
        <dbReference type="ARBA" id="ARBA00022958"/>
    </source>
</evidence>
<dbReference type="Pfam" id="PF10396">
    <property type="entry name" value="TrmE_N"/>
    <property type="match status" value="1"/>
</dbReference>
<feature type="binding site" evidence="7">
    <location>
        <position position="229"/>
    </location>
    <ligand>
        <name>Mg(2+)</name>
        <dbReference type="ChEBI" id="CHEBI:18420"/>
    </ligand>
</feature>
<evidence type="ECO:0000259" key="9">
    <source>
        <dbReference type="PROSITE" id="PS51709"/>
    </source>
</evidence>
<dbReference type="InterPro" id="IPR027417">
    <property type="entry name" value="P-loop_NTPase"/>
</dbReference>
<feature type="binding site" evidence="7">
    <location>
        <begin position="244"/>
        <end position="250"/>
    </location>
    <ligand>
        <name>GTP</name>
        <dbReference type="ChEBI" id="CHEBI:37565"/>
    </ligand>
</feature>
<organism evidence="10 11">
    <name type="scientific">Oleomonas cavernae</name>
    <dbReference type="NCBI Taxonomy" id="2320859"/>
    <lineage>
        <taxon>Bacteria</taxon>
        <taxon>Pseudomonadati</taxon>
        <taxon>Pseudomonadota</taxon>
        <taxon>Alphaproteobacteria</taxon>
        <taxon>Acetobacterales</taxon>
        <taxon>Acetobacteraceae</taxon>
        <taxon>Oleomonas</taxon>
    </lineage>
</organism>
<dbReference type="InterPro" id="IPR006073">
    <property type="entry name" value="GTP-bd"/>
</dbReference>
<feature type="binding site" evidence="7">
    <location>
        <position position="250"/>
    </location>
    <ligand>
        <name>Mg(2+)</name>
        <dbReference type="ChEBI" id="CHEBI:18420"/>
    </ligand>
</feature>
<evidence type="ECO:0000256" key="7">
    <source>
        <dbReference type="HAMAP-Rule" id="MF_00379"/>
    </source>
</evidence>
<dbReference type="EMBL" id="QYUK01000011">
    <property type="protein sequence ID" value="RJF89649.1"/>
    <property type="molecule type" value="Genomic_DNA"/>
</dbReference>
<feature type="binding site" evidence="7">
    <location>
        <position position="249"/>
    </location>
    <ligand>
        <name>K(+)</name>
        <dbReference type="ChEBI" id="CHEBI:29103"/>
    </ligand>
</feature>
<dbReference type="PANTHER" id="PTHR42714:SF2">
    <property type="entry name" value="TRNA MODIFICATION GTPASE GTPBP3, MITOCHONDRIAL"/>
    <property type="match status" value="1"/>
</dbReference>
<dbReference type="NCBIfam" id="NF003661">
    <property type="entry name" value="PRK05291.1-3"/>
    <property type="match status" value="1"/>
</dbReference>
<feature type="binding site" evidence="7">
    <location>
        <position position="225"/>
    </location>
    <ligand>
        <name>K(+)</name>
        <dbReference type="ChEBI" id="CHEBI:29103"/>
    </ligand>
</feature>
<keyword evidence="11" id="KW-1185">Reference proteome</keyword>
<dbReference type="InterPro" id="IPR018948">
    <property type="entry name" value="GTP-bd_TrmE_N"/>
</dbReference>
<evidence type="ECO:0000256" key="4">
    <source>
        <dbReference type="ARBA" id="ARBA00022801"/>
    </source>
</evidence>
<dbReference type="NCBIfam" id="TIGR00450">
    <property type="entry name" value="mnmE_trmE_thdF"/>
    <property type="match status" value="1"/>
</dbReference>
<evidence type="ECO:0000256" key="6">
    <source>
        <dbReference type="ARBA" id="ARBA00023134"/>
    </source>
</evidence>
<dbReference type="InterPro" id="IPR005225">
    <property type="entry name" value="Small_GTP-bd"/>
</dbReference>
<feature type="binding site" evidence="7">
    <location>
        <position position="80"/>
    </location>
    <ligand>
        <name>(6S)-5-formyl-5,6,7,8-tetrahydrofolate</name>
        <dbReference type="ChEBI" id="CHEBI:57457"/>
    </ligand>
</feature>
<comment type="similarity">
    <text evidence="1 7 8">Belongs to the TRAFAC class TrmE-Era-EngA-EngB-Septin-like GTPase superfamily. TrmE GTPase family.</text>
</comment>
<dbReference type="SUPFAM" id="SSF52540">
    <property type="entry name" value="P-loop containing nucleoside triphosphate hydrolases"/>
    <property type="match status" value="1"/>
</dbReference>
<proteinExistence type="inferred from homology"/>
<evidence type="ECO:0000256" key="1">
    <source>
        <dbReference type="ARBA" id="ARBA00011043"/>
    </source>
</evidence>
<keyword evidence="3 7" id="KW-0547">Nucleotide-binding</keyword>
<dbReference type="Gene3D" id="1.20.120.430">
    <property type="entry name" value="tRNA modification GTPase MnmE domain 2"/>
    <property type="match status" value="1"/>
</dbReference>
<dbReference type="OrthoDB" id="9805918at2"/>
<keyword evidence="5 7" id="KW-0630">Potassium</keyword>
<dbReference type="Proteomes" id="UP000284605">
    <property type="component" value="Unassembled WGS sequence"/>
</dbReference>
<feature type="binding site" evidence="7">
    <location>
        <position position="244"/>
    </location>
    <ligand>
        <name>K(+)</name>
        <dbReference type="ChEBI" id="CHEBI:29103"/>
    </ligand>
</feature>
<evidence type="ECO:0000256" key="2">
    <source>
        <dbReference type="ARBA" id="ARBA00022694"/>
    </source>
</evidence>
<dbReference type="PANTHER" id="PTHR42714">
    <property type="entry name" value="TRNA MODIFICATION GTPASE GTPBP3"/>
    <property type="match status" value="1"/>
</dbReference>
<keyword evidence="7" id="KW-0479">Metal-binding</keyword>
<dbReference type="GO" id="GO:0003924">
    <property type="term" value="F:GTPase activity"/>
    <property type="evidence" value="ECO:0007669"/>
    <property type="project" value="UniProtKB-UniRule"/>
</dbReference>
<evidence type="ECO:0000256" key="3">
    <source>
        <dbReference type="ARBA" id="ARBA00022741"/>
    </source>
</evidence>
<comment type="caution">
    <text evidence="10">The sequence shown here is derived from an EMBL/GenBank/DDBJ whole genome shotgun (WGS) entry which is preliminary data.</text>
</comment>
<dbReference type="PROSITE" id="PS51709">
    <property type="entry name" value="G_TRME"/>
    <property type="match status" value="1"/>
</dbReference>
<dbReference type="InterPro" id="IPR031168">
    <property type="entry name" value="G_TrmE"/>
</dbReference>
<keyword evidence="6 7" id="KW-0342">GTP-binding</keyword>
<feature type="binding site" evidence="7">
    <location>
        <begin position="225"/>
        <end position="230"/>
    </location>
    <ligand>
        <name>GTP</name>
        <dbReference type="ChEBI" id="CHEBI:37565"/>
    </ligand>
</feature>
<dbReference type="NCBIfam" id="TIGR00231">
    <property type="entry name" value="small_GTP"/>
    <property type="match status" value="1"/>
</dbReference>
<dbReference type="GO" id="GO:0005737">
    <property type="term" value="C:cytoplasm"/>
    <property type="evidence" value="ECO:0007669"/>
    <property type="project" value="UniProtKB-SubCell"/>
</dbReference>
<comment type="cofactor">
    <cofactor evidence="7">
        <name>K(+)</name>
        <dbReference type="ChEBI" id="CHEBI:29103"/>
    </cofactor>
    <text evidence="7">Binds 1 potassium ion per subunit.</text>
</comment>
<dbReference type="RefSeq" id="WP_119781746.1">
    <property type="nucleotide sequence ID" value="NZ_QYUK01000011.1"/>
</dbReference>
<dbReference type="SUPFAM" id="SSF116878">
    <property type="entry name" value="TrmE connector domain"/>
    <property type="match status" value="1"/>
</dbReference>